<evidence type="ECO:0000256" key="1">
    <source>
        <dbReference type="SAM" id="MobiDB-lite"/>
    </source>
</evidence>
<dbReference type="Gene3D" id="3.40.33.10">
    <property type="entry name" value="CAP"/>
    <property type="match status" value="1"/>
</dbReference>
<dbReference type="InterPro" id="IPR035940">
    <property type="entry name" value="CAP_sf"/>
</dbReference>
<dbReference type="STRING" id="221109.gene:10732591"/>
<reference evidence="4 5" key="1">
    <citation type="journal article" date="2001" name="FEMS Microbiol. Lett.">
        <title>Oceanobacillus iheyensis gen. nov., sp. nov., a deep-sea extremely halotolerant and alkaliphilic species isolated from a depth of 1050 m on the Iheya Ridge.</title>
        <authorList>
            <person name="Lu J."/>
            <person name="Nogi Y."/>
            <person name="Takami H."/>
        </authorList>
    </citation>
    <scope>NUCLEOTIDE SEQUENCE [LARGE SCALE GENOMIC DNA]</scope>
    <source>
        <strain evidence="5">DSM 14371 / CIP 107618 / JCM 11309 / KCTC 3954 / HTE831</strain>
    </source>
</reference>
<dbReference type="EMBL" id="BA000028">
    <property type="protein sequence ID" value="BAC12344.1"/>
    <property type="molecule type" value="Genomic_DNA"/>
</dbReference>
<dbReference type="InterPro" id="IPR029410">
    <property type="entry name" value="CAP_assoc"/>
</dbReference>
<accession>Q8ET74</accession>
<keyword evidence="5" id="KW-1185">Reference proteome</keyword>
<evidence type="ECO:0000313" key="4">
    <source>
        <dbReference type="EMBL" id="BAC12344.1"/>
    </source>
</evidence>
<gene>
    <name evidence="4" type="ordered locus">OB0388</name>
</gene>
<dbReference type="InterPro" id="IPR014044">
    <property type="entry name" value="CAP_dom"/>
</dbReference>
<dbReference type="PhylomeDB" id="Q8ET74"/>
<dbReference type="PANTHER" id="PTHR31157:SF1">
    <property type="entry name" value="SCP DOMAIN-CONTAINING PROTEIN"/>
    <property type="match status" value="1"/>
</dbReference>
<name>Q8ET74_OCEIH</name>
<evidence type="ECO:0000259" key="2">
    <source>
        <dbReference type="Pfam" id="PF00188"/>
    </source>
</evidence>
<evidence type="ECO:0000259" key="3">
    <source>
        <dbReference type="Pfam" id="PF14504"/>
    </source>
</evidence>
<dbReference type="AlphaFoldDB" id="Q8ET74"/>
<dbReference type="Proteomes" id="UP000000822">
    <property type="component" value="Chromosome"/>
</dbReference>
<dbReference type="OrthoDB" id="9783944at2"/>
<dbReference type="Pfam" id="PF00188">
    <property type="entry name" value="CAP"/>
    <property type="match status" value="1"/>
</dbReference>
<dbReference type="SUPFAM" id="SSF55797">
    <property type="entry name" value="PR-1-like"/>
    <property type="match status" value="1"/>
</dbReference>
<dbReference type="Pfam" id="PF14504">
    <property type="entry name" value="CAP_assoc_N"/>
    <property type="match status" value="1"/>
</dbReference>
<evidence type="ECO:0000313" key="5">
    <source>
        <dbReference type="Proteomes" id="UP000000822"/>
    </source>
</evidence>
<reference evidence="4 5" key="2">
    <citation type="journal article" date="2002" name="Nucleic Acids Res.">
        <title>Genome sequence of Oceanobacillus iheyensis isolated from the Iheya Ridge and its unexpected adaptive capabilities to extreme environments.</title>
        <authorList>
            <person name="Takami H."/>
            <person name="Takaki Y."/>
            <person name="Uchiyama I."/>
        </authorList>
    </citation>
    <scope>NUCLEOTIDE SEQUENCE [LARGE SCALE GENOMIC DNA]</scope>
    <source>
        <strain evidence="5">DSM 14371 / CIP 107618 / JCM 11309 / KCTC 3954 / HTE831</strain>
    </source>
</reference>
<dbReference type="CDD" id="cd05379">
    <property type="entry name" value="CAP_bacterial"/>
    <property type="match status" value="1"/>
</dbReference>
<organism evidence="4 5">
    <name type="scientific">Oceanobacillus iheyensis (strain DSM 14371 / CIP 107618 / JCM 11309 / KCTC 3954 / HTE831)</name>
    <dbReference type="NCBI Taxonomy" id="221109"/>
    <lineage>
        <taxon>Bacteria</taxon>
        <taxon>Bacillati</taxon>
        <taxon>Bacillota</taxon>
        <taxon>Bacilli</taxon>
        <taxon>Bacillales</taxon>
        <taxon>Bacillaceae</taxon>
        <taxon>Oceanobacillus</taxon>
    </lineage>
</organism>
<protein>
    <submittedName>
        <fullName evidence="4">Hypothetical conserved protein</fullName>
    </submittedName>
</protein>
<dbReference type="RefSeq" id="WP_011064793.1">
    <property type="nucleotide sequence ID" value="NC_004193.1"/>
</dbReference>
<feature type="region of interest" description="Disordered" evidence="1">
    <location>
        <begin position="74"/>
        <end position="95"/>
    </location>
</feature>
<proteinExistence type="predicted"/>
<feature type="domain" description="SCP" evidence="2">
    <location>
        <begin position="258"/>
        <end position="371"/>
    </location>
</feature>
<dbReference type="eggNOG" id="COG2340">
    <property type="taxonomic scope" value="Bacteria"/>
</dbReference>
<feature type="domain" description="CAP-associated" evidence="3">
    <location>
        <begin position="104"/>
        <end position="239"/>
    </location>
</feature>
<dbReference type="PANTHER" id="PTHR31157">
    <property type="entry name" value="SCP DOMAIN-CONTAINING PROTEIN"/>
    <property type="match status" value="1"/>
</dbReference>
<sequence>MFLLLLIILLAFWTKPYWEDTVREIIPESVSDTFHSATDDLTNQNIDYEFDFDFDRVKDQVSMLYSSVIDSIQNAEQEPQTEPVEKPELTTPDEQSFSVGNVELGDTKAVVEEMYGEPMRENANEYGVQWSTYHENYQNFMMVAYDEQDVVRGLFTNQDLISSQHNVELGVPKTVVNEALGEPEEVIRNGWFNYQINSEGEYDIYHMDGSYVTVFYDIHENDEMTAIQLIDENLESSKKALYTPSSESLKEGFEYQLFDLTNATRVNHGLSVLEWNENVRETARDHSTDMAENQYFSHTNQEGQSPFDRMREDEISFLNAGENLAYGQFSSIFAHQGLMNSQGHRENIVNNRFTELGIGVDFNDDNQPFYTENFLDK</sequence>
<dbReference type="HOGENOM" id="CLU_048708_1_0_9"/>
<dbReference type="KEGG" id="oih:OB0388"/>